<proteinExistence type="predicted"/>
<dbReference type="Proteomes" id="UP001446871">
    <property type="component" value="Unassembled WGS sequence"/>
</dbReference>
<comment type="caution">
    <text evidence="2">The sequence shown here is derived from an EMBL/GenBank/DDBJ whole genome shotgun (WGS) entry which is preliminary data.</text>
</comment>
<feature type="compositionally biased region" description="Low complexity" evidence="1">
    <location>
        <begin position="125"/>
        <end position="146"/>
    </location>
</feature>
<evidence type="ECO:0000256" key="1">
    <source>
        <dbReference type="SAM" id="MobiDB-lite"/>
    </source>
</evidence>
<organism evidence="2 3">
    <name type="scientific">Apiospora saccharicola</name>
    <dbReference type="NCBI Taxonomy" id="335842"/>
    <lineage>
        <taxon>Eukaryota</taxon>
        <taxon>Fungi</taxon>
        <taxon>Dikarya</taxon>
        <taxon>Ascomycota</taxon>
        <taxon>Pezizomycotina</taxon>
        <taxon>Sordariomycetes</taxon>
        <taxon>Xylariomycetidae</taxon>
        <taxon>Amphisphaeriales</taxon>
        <taxon>Apiosporaceae</taxon>
        <taxon>Apiospora</taxon>
    </lineage>
</organism>
<feature type="region of interest" description="Disordered" evidence="1">
    <location>
        <begin position="115"/>
        <end position="161"/>
    </location>
</feature>
<dbReference type="EMBL" id="JAQQWM010000008">
    <property type="protein sequence ID" value="KAK8052945.1"/>
    <property type="molecule type" value="Genomic_DNA"/>
</dbReference>
<accession>A0ABR1U216</accession>
<evidence type="ECO:0000313" key="2">
    <source>
        <dbReference type="EMBL" id="KAK8052945.1"/>
    </source>
</evidence>
<evidence type="ECO:0000313" key="3">
    <source>
        <dbReference type="Proteomes" id="UP001446871"/>
    </source>
</evidence>
<protein>
    <submittedName>
        <fullName evidence="2">Uncharacterized protein</fullName>
    </submittedName>
</protein>
<reference evidence="2 3" key="1">
    <citation type="submission" date="2023-01" db="EMBL/GenBank/DDBJ databases">
        <title>Analysis of 21 Apiospora genomes using comparative genomics revels a genus with tremendous synthesis potential of carbohydrate active enzymes and secondary metabolites.</title>
        <authorList>
            <person name="Sorensen T."/>
        </authorList>
    </citation>
    <scope>NUCLEOTIDE SEQUENCE [LARGE SCALE GENOMIC DNA]</scope>
    <source>
        <strain evidence="2 3">CBS 83171</strain>
    </source>
</reference>
<gene>
    <name evidence="2" type="ORF">PG996_012246</name>
</gene>
<sequence>MPTSKREAVFFYNEDDKPYSIRLLFTPDENGDEDSKLSSSGWCAEMFVRCDSVPQLTREGLRWSSENIRREEGHFSFGPIPYPWGPSRGTSPPWAPHEAYNALYDDMPMEGWWPWPKTQPEDVPAAKASPPAESSSSSSSSSSSNSRRPRSSSDELPWESFNPADSTYIHIIYAGVNTVNPELEGQRGGY</sequence>
<name>A0ABR1U216_9PEZI</name>
<keyword evidence="3" id="KW-1185">Reference proteome</keyword>